<dbReference type="CDD" id="cd05007">
    <property type="entry name" value="SIS_Etherase"/>
    <property type="match status" value="1"/>
</dbReference>
<feature type="domain" description="SIS" evidence="4">
    <location>
        <begin position="54"/>
        <end position="217"/>
    </location>
</feature>
<dbReference type="InterPro" id="IPR005488">
    <property type="entry name" value="Etherase_MurQ"/>
</dbReference>
<dbReference type="Proteomes" id="UP001549799">
    <property type="component" value="Unassembled WGS sequence"/>
</dbReference>
<comment type="caution">
    <text evidence="5">The sequence shown here is derived from an EMBL/GenBank/DDBJ whole genome shotgun (WGS) entry which is preliminary data.</text>
</comment>
<keyword evidence="1 3" id="KW-0456">Lyase</keyword>
<dbReference type="SUPFAM" id="SSF53697">
    <property type="entry name" value="SIS domain"/>
    <property type="match status" value="1"/>
</dbReference>
<proteinExistence type="inferred from homology"/>
<evidence type="ECO:0000259" key="4">
    <source>
        <dbReference type="PROSITE" id="PS51464"/>
    </source>
</evidence>
<dbReference type="EC" id="4.2.1.126" evidence="3"/>
<name>A0ABV2SSY5_9FLAO</name>
<organism evidence="5 6">
    <name type="scientific">Sediminicola arcticus</name>
    <dbReference type="NCBI Taxonomy" id="1574308"/>
    <lineage>
        <taxon>Bacteria</taxon>
        <taxon>Pseudomonadati</taxon>
        <taxon>Bacteroidota</taxon>
        <taxon>Flavobacteriia</taxon>
        <taxon>Flavobacteriales</taxon>
        <taxon>Flavobacteriaceae</taxon>
        <taxon>Sediminicola</taxon>
    </lineage>
</organism>
<dbReference type="PANTHER" id="PTHR10088:SF4">
    <property type="entry name" value="GLUCOKINASE REGULATORY PROTEIN"/>
    <property type="match status" value="1"/>
</dbReference>
<dbReference type="EMBL" id="JBEXAE010000002">
    <property type="protein sequence ID" value="MET6990267.1"/>
    <property type="molecule type" value="Genomic_DNA"/>
</dbReference>
<protein>
    <recommendedName>
        <fullName evidence="3">N-acetylmuramic acid 6-phosphate etherase</fullName>
        <shortName evidence="3">MurNAc-6-P etherase</shortName>
        <ecNumber evidence="3">4.2.1.126</ecNumber>
    </recommendedName>
    <alternativeName>
        <fullName evidence="3">N-acetylmuramic acid 6-phosphate hydrolase</fullName>
    </alternativeName>
    <alternativeName>
        <fullName evidence="3">N-acetylmuramic acid 6-phosphate lyase</fullName>
    </alternativeName>
</protein>
<evidence type="ECO:0000256" key="2">
    <source>
        <dbReference type="ARBA" id="ARBA00023277"/>
    </source>
</evidence>
<gene>
    <name evidence="3" type="primary">murQ</name>
    <name evidence="5" type="ORF">ABXZ36_06365</name>
</gene>
<comment type="similarity">
    <text evidence="3">Belongs to the GCKR-like family. MurNAc-6-P etherase subfamily.</text>
</comment>
<dbReference type="RefSeq" id="WP_354614657.1">
    <property type="nucleotide sequence ID" value="NZ_JBEXAE010000002.1"/>
</dbReference>
<comment type="miscellaneous">
    <text evidence="3">A lyase-type mechanism (elimination/hydration) is suggested for the cleavage of the lactyl ether bond of MurNAc 6-phosphate, with the formation of an alpha,beta-unsaturated aldehyde intermediate with (E)-stereochemistry, followed by the syn addition of water to give product.</text>
</comment>
<dbReference type="GO" id="GO:0016829">
    <property type="term" value="F:lyase activity"/>
    <property type="evidence" value="ECO:0007669"/>
    <property type="project" value="UniProtKB-KW"/>
</dbReference>
<dbReference type="NCBIfam" id="NF003915">
    <property type="entry name" value="PRK05441.1"/>
    <property type="match status" value="1"/>
</dbReference>
<accession>A0ABV2SSY5</accession>
<dbReference type="Gene3D" id="1.10.8.1080">
    <property type="match status" value="1"/>
</dbReference>
<sequence length="271" mass="29298">MSSYHKITEEPSLYDNLEKMETKSLLENMNAEDKKVAAAVEMTIPQITKLVDALALRFEKGGRLFYIGAGTSGRFGILDASEIPPTFGMPHDRVIGIIAGGDNAIRKAVEGAEDDTQQAWKDLEAYKPTKNDTVIGIAASGTTPYVLGGVSAAMKNSLLTGCITNNPGSPLTAAVEIPIAVNVGPEFVTGSTRMKSGTSQKLVLNMISTALMIKIGRVKGNKMVNMQLSNKKLVDRGTRYLVEALDIPYHDAERLLQLHGSVKKAIDTYQR</sequence>
<dbReference type="InterPro" id="IPR001347">
    <property type="entry name" value="SIS_dom"/>
</dbReference>
<comment type="pathway">
    <text evidence="3">Amino-sugar metabolism; N-acetylmuramate degradation.</text>
</comment>
<dbReference type="Gene3D" id="3.40.50.10490">
    <property type="entry name" value="Glucose-6-phosphate isomerase like protein, domain 1"/>
    <property type="match status" value="1"/>
</dbReference>
<evidence type="ECO:0000256" key="1">
    <source>
        <dbReference type="ARBA" id="ARBA00023239"/>
    </source>
</evidence>
<comment type="catalytic activity">
    <reaction evidence="3">
        <text>N-acetyl-D-muramate 6-phosphate + H2O = N-acetyl-D-glucosamine 6-phosphate + (R)-lactate</text>
        <dbReference type="Rhea" id="RHEA:26410"/>
        <dbReference type="ChEBI" id="CHEBI:15377"/>
        <dbReference type="ChEBI" id="CHEBI:16004"/>
        <dbReference type="ChEBI" id="CHEBI:57513"/>
        <dbReference type="ChEBI" id="CHEBI:58722"/>
        <dbReference type="EC" id="4.2.1.126"/>
    </reaction>
</comment>
<evidence type="ECO:0000256" key="3">
    <source>
        <dbReference type="HAMAP-Rule" id="MF_00068"/>
    </source>
</evidence>
<dbReference type="PROSITE" id="PS51464">
    <property type="entry name" value="SIS"/>
    <property type="match status" value="1"/>
</dbReference>
<evidence type="ECO:0000313" key="6">
    <source>
        <dbReference type="Proteomes" id="UP001549799"/>
    </source>
</evidence>
<feature type="active site" description="Proton donor" evidence="3">
    <location>
        <position position="82"/>
    </location>
</feature>
<reference evidence="5 6" key="1">
    <citation type="submission" date="2024-07" db="EMBL/GenBank/DDBJ databases">
        <title>The genome sequence of type strain Sediminicola arcticus GDMCC 1.2805.</title>
        <authorList>
            <person name="Liu Y."/>
        </authorList>
    </citation>
    <scope>NUCLEOTIDE SEQUENCE [LARGE SCALE GENOMIC DNA]</scope>
    <source>
        <strain evidence="5 6">GDMCC 1.2805</strain>
    </source>
</reference>
<dbReference type="PANTHER" id="PTHR10088">
    <property type="entry name" value="GLUCOKINASE REGULATORY PROTEIN"/>
    <property type="match status" value="1"/>
</dbReference>
<dbReference type="PROSITE" id="PS01272">
    <property type="entry name" value="GCKR"/>
    <property type="match status" value="1"/>
</dbReference>
<dbReference type="HAMAP" id="MF_00068">
    <property type="entry name" value="MurQ"/>
    <property type="match status" value="1"/>
</dbReference>
<keyword evidence="6" id="KW-1185">Reference proteome</keyword>
<evidence type="ECO:0000313" key="5">
    <source>
        <dbReference type="EMBL" id="MET6990267.1"/>
    </source>
</evidence>
<keyword evidence="2 3" id="KW-0119">Carbohydrate metabolism</keyword>
<comment type="function">
    <text evidence="3">Specifically catalyzes the cleavage of the D-lactyl ether substituent of MurNAc 6-phosphate, producing GlcNAc 6-phosphate and D-lactate.</text>
</comment>
<dbReference type="InterPro" id="IPR046348">
    <property type="entry name" value="SIS_dom_sf"/>
</dbReference>
<feature type="active site" evidence="3">
    <location>
        <position position="113"/>
    </location>
</feature>
<dbReference type="InterPro" id="IPR040190">
    <property type="entry name" value="MURQ/GCKR"/>
</dbReference>
<dbReference type="Pfam" id="PF22645">
    <property type="entry name" value="GKRP_SIS_N"/>
    <property type="match status" value="1"/>
</dbReference>
<dbReference type="InterPro" id="IPR005486">
    <property type="entry name" value="Glucokinase_regulatory_CS"/>
</dbReference>
<comment type="subunit">
    <text evidence="3">Homodimer.</text>
</comment>
<dbReference type="NCBIfam" id="NF009222">
    <property type="entry name" value="PRK12570.1"/>
    <property type="match status" value="1"/>
</dbReference>